<gene>
    <name evidence="3" type="ORF">SAMN05421771_3823</name>
</gene>
<dbReference type="Gene3D" id="1.20.1610.10">
    <property type="entry name" value="alpha-1,2-mannosidases domains"/>
    <property type="match status" value="1"/>
</dbReference>
<feature type="domain" description="Glycosyl hydrolase family 92 N-terminal" evidence="2">
    <location>
        <begin position="46"/>
        <end position="244"/>
    </location>
</feature>
<dbReference type="RefSeq" id="WP_245782029.1">
    <property type="nucleotide sequence ID" value="NZ_FOZL01000002.1"/>
</dbReference>
<dbReference type="PANTHER" id="PTHR12143">
    <property type="entry name" value="PEPTIDE N-GLYCANASE PNGASE -RELATED"/>
    <property type="match status" value="1"/>
</dbReference>
<keyword evidence="4" id="KW-1185">Reference proteome</keyword>
<dbReference type="InterPro" id="IPR050883">
    <property type="entry name" value="PNGase"/>
</dbReference>
<dbReference type="PROSITE" id="PS51318">
    <property type="entry name" value="TAT"/>
    <property type="match status" value="1"/>
</dbReference>
<dbReference type="Pfam" id="PF17678">
    <property type="entry name" value="Glyco_hydro_92N"/>
    <property type="match status" value="1"/>
</dbReference>
<feature type="domain" description="Glycosyl hydrolase family 92" evidence="1">
    <location>
        <begin position="265"/>
        <end position="734"/>
    </location>
</feature>
<dbReference type="GO" id="GO:0000224">
    <property type="term" value="F:peptide-N4-(N-acetyl-beta-glucosaminyl)asparagine amidase activity"/>
    <property type="evidence" value="ECO:0007669"/>
    <property type="project" value="TreeGrafter"/>
</dbReference>
<accession>A0A1I6MYK2</accession>
<organism evidence="3 4">
    <name type="scientific">Granulicella pectinivorans</name>
    <dbReference type="NCBI Taxonomy" id="474950"/>
    <lineage>
        <taxon>Bacteria</taxon>
        <taxon>Pseudomonadati</taxon>
        <taxon>Acidobacteriota</taxon>
        <taxon>Terriglobia</taxon>
        <taxon>Terriglobales</taxon>
        <taxon>Acidobacteriaceae</taxon>
        <taxon>Granulicella</taxon>
    </lineage>
</organism>
<dbReference type="InterPro" id="IPR006311">
    <property type="entry name" value="TAT_signal"/>
</dbReference>
<dbReference type="Gene3D" id="3.30.2080.10">
    <property type="entry name" value="GH92 mannosidase domain"/>
    <property type="match status" value="1"/>
</dbReference>
<dbReference type="InterPro" id="IPR041371">
    <property type="entry name" value="GH92_N"/>
</dbReference>
<sequence length="735" mass="80627">MAHDRREFLKGSGLAVLAGLGTGAGRAEDVAVATSAVSPGGRVERVNILQGTDSTSLFSRGNTLPIAAVPFGMAHWTLQSSGHGPWFFQPRDNRLQGFRSTHQLSPWLGDYGQAVFLPFSGEVQADADARAASYRPSESTLKPHTMKMRLMRYFADVELVPTERCAAMEVTFSEGKTRGLLIDVPGEATEMVGDRARKTVRFASTANRGGVPQGFATYYVVRFDRAWAVETKVNSKGTTVATFTFDDAVMSLRVGIGTSFLSYEQAERNLEREIGARGIDEVRSAAAKVWNEHLGRIATEGGTASQGRIFDSCLYRALLFPRVWHEVDGAGKTVHWSPYTGRVTDGVMYADHGYWDVYRAWYPLMSLAYPERLGEILQAWVNAYQEGGWLPQFPCPGYRACMTGSLIDAVFGDAAAKGIKGFDMEAAYAGLKKHAMGPGDPDRGYGRRGIEEYLQQGYCSTKVEQSAAETTDAAYGDFCIGQVARALGKTDDAVYFEKRSGNWRKLFDEGVGFFRAKHPDGSWAEPFDPIRWGDPYVEGAAWQHRFDVPHDVEGMMAAYGGPAKMADALETMLTMAPDFRVGAYGREIHEMSEMAAVRFGQYAHSNQPVHHILYLFTAAGRPDRTQFWVRKVMEELYTEDGFAGDEDTGSMAAWYVLSSMGVYPVCAGKAEYTLGSPLWERVVLRVPGKKETVISARGRGVFVSGVRVNGAAHGGGMISHAALTDGAKVEFSMRG</sequence>
<dbReference type="InterPro" id="IPR008928">
    <property type="entry name" value="6-hairpin_glycosidase_sf"/>
</dbReference>
<name>A0A1I6MYK2_9BACT</name>
<dbReference type="GO" id="GO:0006516">
    <property type="term" value="P:glycoprotein catabolic process"/>
    <property type="evidence" value="ECO:0007669"/>
    <property type="project" value="TreeGrafter"/>
</dbReference>
<dbReference type="EMBL" id="FOZL01000002">
    <property type="protein sequence ID" value="SFS20780.1"/>
    <property type="molecule type" value="Genomic_DNA"/>
</dbReference>
<evidence type="ECO:0000313" key="4">
    <source>
        <dbReference type="Proteomes" id="UP000199024"/>
    </source>
</evidence>
<dbReference type="Gene3D" id="1.20.1050.60">
    <property type="entry name" value="alpha-1,2-mannosidase"/>
    <property type="match status" value="1"/>
</dbReference>
<evidence type="ECO:0000259" key="1">
    <source>
        <dbReference type="Pfam" id="PF07971"/>
    </source>
</evidence>
<evidence type="ECO:0000259" key="2">
    <source>
        <dbReference type="Pfam" id="PF17678"/>
    </source>
</evidence>
<reference evidence="3 4" key="1">
    <citation type="submission" date="2016-10" db="EMBL/GenBank/DDBJ databases">
        <authorList>
            <person name="de Groot N.N."/>
        </authorList>
    </citation>
    <scope>NUCLEOTIDE SEQUENCE [LARGE SCALE GENOMIC DNA]</scope>
    <source>
        <strain evidence="3 4">DSM 21001</strain>
    </source>
</reference>
<dbReference type="GO" id="GO:0005829">
    <property type="term" value="C:cytosol"/>
    <property type="evidence" value="ECO:0007669"/>
    <property type="project" value="TreeGrafter"/>
</dbReference>
<dbReference type="Gene3D" id="2.70.98.10">
    <property type="match status" value="1"/>
</dbReference>
<dbReference type="PANTHER" id="PTHR12143:SF43">
    <property type="entry name" value="PUTATIVE-RELATED"/>
    <property type="match status" value="1"/>
</dbReference>
<dbReference type="Proteomes" id="UP000199024">
    <property type="component" value="Unassembled WGS sequence"/>
</dbReference>
<dbReference type="GO" id="GO:0005975">
    <property type="term" value="P:carbohydrate metabolic process"/>
    <property type="evidence" value="ECO:0007669"/>
    <property type="project" value="InterPro"/>
</dbReference>
<dbReference type="SUPFAM" id="SSF48208">
    <property type="entry name" value="Six-hairpin glycosidases"/>
    <property type="match status" value="1"/>
</dbReference>
<dbReference type="AlphaFoldDB" id="A0A1I6MYK2"/>
<dbReference type="GO" id="GO:0030246">
    <property type="term" value="F:carbohydrate binding"/>
    <property type="evidence" value="ECO:0007669"/>
    <property type="project" value="InterPro"/>
</dbReference>
<dbReference type="InterPro" id="IPR014718">
    <property type="entry name" value="GH-type_carb-bd"/>
</dbReference>
<dbReference type="InterPro" id="IPR012939">
    <property type="entry name" value="Glyco_hydro_92"/>
</dbReference>
<protein>
    <submittedName>
        <fullName evidence="3">Alpha-1,2-mannosidase, putative</fullName>
    </submittedName>
</protein>
<proteinExistence type="predicted"/>
<dbReference type="STRING" id="474950.SAMN05421771_3823"/>
<dbReference type="Pfam" id="PF07971">
    <property type="entry name" value="Glyco_hydro_92"/>
    <property type="match status" value="1"/>
</dbReference>
<dbReference type="InterPro" id="IPR005887">
    <property type="entry name" value="GH92_a_mannosidase_put"/>
</dbReference>
<dbReference type="NCBIfam" id="TIGR01180">
    <property type="entry name" value="aman2_put"/>
    <property type="match status" value="1"/>
</dbReference>
<evidence type="ECO:0000313" key="3">
    <source>
        <dbReference type="EMBL" id="SFS20780.1"/>
    </source>
</evidence>